<accession>K1RE53</accession>
<organism evidence="1">
    <name type="scientific">Magallana gigas</name>
    <name type="common">Pacific oyster</name>
    <name type="synonym">Crassostrea gigas</name>
    <dbReference type="NCBI Taxonomy" id="29159"/>
    <lineage>
        <taxon>Eukaryota</taxon>
        <taxon>Metazoa</taxon>
        <taxon>Spiralia</taxon>
        <taxon>Lophotrochozoa</taxon>
        <taxon>Mollusca</taxon>
        <taxon>Bivalvia</taxon>
        <taxon>Autobranchia</taxon>
        <taxon>Pteriomorphia</taxon>
        <taxon>Ostreida</taxon>
        <taxon>Ostreoidea</taxon>
        <taxon>Ostreidae</taxon>
        <taxon>Magallana</taxon>
    </lineage>
</organism>
<evidence type="ECO:0000313" key="1">
    <source>
        <dbReference type="EMBL" id="EKC32386.1"/>
    </source>
</evidence>
<sequence length="613" mass="70187">MDAIDKNLRLAKGSRNLWRKQELTANYVAENIGSDQRTEPVTSKQLRELFNSFEIKIPHDPLIESFDSGIVHKDLHNLVTTVNSLSHGVVLPTNTPSNTLLIFEMEVVYDYDQLWVVKKDNSSYSFQNFLDGDNPTKHPWDLTDPRSFSTEMVPKIERPRRDWREWVATKIHQNISKKGEMECTDAWTEIWNACQKTVEDLGTILSGLEEFRTRVVPVDQNKQMDEWLKKEAIEDKASLHEYPSIIKCTVGQRDDKNVVKVYLSGDTKEETKEAFKQECKLENTDFEFVNIGRKKEMPKEIEKIKALEREAPAIDKSKVKELKRIIREHTDKLYARYSNIIGIRIGRRVHGDKLEEPCIIFYCLDKTLIPFGEKKIPESLAGWPCDVREKFIMFGLCTEDCRTTTRDYPELGCSIGIKSNNKGYGSAGFMYESTNSDKYRSGFLTASHVAIKECHRLYDENTLLSNHPLGNNNHVIVHPSLEDNREKETVAIYNEDDGIAMGSVEVMKTGRTTGITFGILDQTCESVRIYHPPDSKINYLFKDIYVVENKLGEDFCRPGDSGSGVFVVEKTKEGDKPVVCIPTPEFNIVSFKLTLRCLRKSLSEIYGVSRAFG</sequence>
<protein>
    <submittedName>
        <fullName evidence="1">Uncharacterized protein</fullName>
    </submittedName>
</protein>
<dbReference type="InParanoid" id="K1RE53"/>
<name>K1RE53_MAGGI</name>
<dbReference type="EMBL" id="JH815879">
    <property type="protein sequence ID" value="EKC32386.1"/>
    <property type="molecule type" value="Genomic_DNA"/>
</dbReference>
<reference evidence="1" key="1">
    <citation type="journal article" date="2012" name="Nature">
        <title>The oyster genome reveals stress adaptation and complexity of shell formation.</title>
        <authorList>
            <person name="Zhang G."/>
            <person name="Fang X."/>
            <person name="Guo X."/>
            <person name="Li L."/>
            <person name="Luo R."/>
            <person name="Xu F."/>
            <person name="Yang P."/>
            <person name="Zhang L."/>
            <person name="Wang X."/>
            <person name="Qi H."/>
            <person name="Xiong Z."/>
            <person name="Que H."/>
            <person name="Xie Y."/>
            <person name="Holland P.W."/>
            <person name="Paps J."/>
            <person name="Zhu Y."/>
            <person name="Wu F."/>
            <person name="Chen Y."/>
            <person name="Wang J."/>
            <person name="Peng C."/>
            <person name="Meng J."/>
            <person name="Yang L."/>
            <person name="Liu J."/>
            <person name="Wen B."/>
            <person name="Zhang N."/>
            <person name="Huang Z."/>
            <person name="Zhu Q."/>
            <person name="Feng Y."/>
            <person name="Mount A."/>
            <person name="Hedgecock D."/>
            <person name="Xu Z."/>
            <person name="Liu Y."/>
            <person name="Domazet-Loso T."/>
            <person name="Du Y."/>
            <person name="Sun X."/>
            <person name="Zhang S."/>
            <person name="Liu B."/>
            <person name="Cheng P."/>
            <person name="Jiang X."/>
            <person name="Li J."/>
            <person name="Fan D."/>
            <person name="Wang W."/>
            <person name="Fu W."/>
            <person name="Wang T."/>
            <person name="Wang B."/>
            <person name="Zhang J."/>
            <person name="Peng Z."/>
            <person name="Li Y."/>
            <person name="Li N."/>
            <person name="Wang J."/>
            <person name="Chen M."/>
            <person name="He Y."/>
            <person name="Tan F."/>
            <person name="Song X."/>
            <person name="Zheng Q."/>
            <person name="Huang R."/>
            <person name="Yang H."/>
            <person name="Du X."/>
            <person name="Chen L."/>
            <person name="Yang M."/>
            <person name="Gaffney P.M."/>
            <person name="Wang S."/>
            <person name="Luo L."/>
            <person name="She Z."/>
            <person name="Ming Y."/>
            <person name="Huang W."/>
            <person name="Zhang S."/>
            <person name="Huang B."/>
            <person name="Zhang Y."/>
            <person name="Qu T."/>
            <person name="Ni P."/>
            <person name="Miao G."/>
            <person name="Wang J."/>
            <person name="Wang Q."/>
            <person name="Steinberg C.E."/>
            <person name="Wang H."/>
            <person name="Li N."/>
            <person name="Qian L."/>
            <person name="Zhang G."/>
            <person name="Li Y."/>
            <person name="Yang H."/>
            <person name="Liu X."/>
            <person name="Wang J."/>
            <person name="Yin Y."/>
            <person name="Wang J."/>
        </authorList>
    </citation>
    <scope>NUCLEOTIDE SEQUENCE [LARGE SCALE GENOMIC DNA]</scope>
    <source>
        <strain evidence="1">05x7-T-G4-1.051#20</strain>
    </source>
</reference>
<proteinExistence type="predicted"/>
<gene>
    <name evidence="1" type="ORF">CGI_10011247</name>
</gene>
<dbReference type="HOGENOM" id="CLU_445685_0_0_1"/>
<dbReference type="AlphaFoldDB" id="K1RE53"/>